<name>A0ABR6VXI5_9BACT</name>
<evidence type="ECO:0000313" key="1">
    <source>
        <dbReference type="EMBL" id="MBC3541877.1"/>
    </source>
</evidence>
<dbReference type="Proteomes" id="UP000659698">
    <property type="component" value="Unassembled WGS sequence"/>
</dbReference>
<organism evidence="1 2">
    <name type="scientific">Rufibacter sediminis</name>
    <dbReference type="NCBI Taxonomy" id="2762756"/>
    <lineage>
        <taxon>Bacteria</taxon>
        <taxon>Pseudomonadati</taxon>
        <taxon>Bacteroidota</taxon>
        <taxon>Cytophagia</taxon>
        <taxon>Cytophagales</taxon>
        <taxon>Hymenobacteraceae</taxon>
        <taxon>Rufibacter</taxon>
    </lineage>
</organism>
<keyword evidence="2" id="KW-1185">Reference proteome</keyword>
<protein>
    <submittedName>
        <fullName evidence="1">Uncharacterized protein</fullName>
    </submittedName>
</protein>
<sequence>MARPLLLGILLFLGITITCRAQVSDSAKTKLASHRYLLLSKAGSLKRYRLYAGDRITFKHAKFKGLRTETIVDIRGNSFFLQGMEVPLTEVEKVRLRNHTGGRKAANFGGRLLKTAGTVFIFVGGLNALLNLNNTPDRQDGLQTMAGALTLYGLGEGLHILRNGTYPINKKWTLKVIEMY</sequence>
<reference evidence="1 2" key="1">
    <citation type="journal article" date="2019" name="Int. J. Syst. Evol. Microbiol.">
        <title>Rufibacter sediminis sp. nov., isolated from freshwater lake sediment.</title>
        <authorList>
            <person name="Qu J.H."/>
            <person name="Zhang L.J."/>
            <person name="Fu Y.H."/>
            <person name="Li H.F."/>
        </authorList>
    </citation>
    <scope>NUCLEOTIDE SEQUENCE [LARGE SCALE GENOMIC DNA]</scope>
    <source>
        <strain evidence="1 2">H-1</strain>
    </source>
</reference>
<dbReference type="EMBL" id="JACOAF010000044">
    <property type="protein sequence ID" value="MBC3541877.1"/>
    <property type="molecule type" value="Genomic_DNA"/>
</dbReference>
<proteinExistence type="predicted"/>
<accession>A0ABR6VXI5</accession>
<comment type="caution">
    <text evidence="1">The sequence shown here is derived from an EMBL/GenBank/DDBJ whole genome shotgun (WGS) entry which is preliminary data.</text>
</comment>
<dbReference type="RefSeq" id="WP_186641244.1">
    <property type="nucleotide sequence ID" value="NZ_JACOAF010000044.1"/>
</dbReference>
<gene>
    <name evidence="1" type="ORF">H7U12_19440</name>
</gene>
<evidence type="ECO:0000313" key="2">
    <source>
        <dbReference type="Proteomes" id="UP000659698"/>
    </source>
</evidence>